<dbReference type="AlphaFoldDB" id="A0A399EST8"/>
<accession>A0A399EST8</accession>
<reference evidence="1 2" key="1">
    <citation type="submission" date="2018-08" db="EMBL/GenBank/DDBJ databases">
        <title>Meiothermus luteus KCTC 52599 genome sequencing project.</title>
        <authorList>
            <person name="Da Costa M.S."/>
            <person name="Albuquerque L."/>
            <person name="Raposo P."/>
            <person name="Froufe H.J.C."/>
            <person name="Barroso C.S."/>
            <person name="Egas C."/>
        </authorList>
    </citation>
    <scope>NUCLEOTIDE SEQUENCE [LARGE SCALE GENOMIC DNA]</scope>
    <source>
        <strain evidence="1 2">KCTC 52599</strain>
    </source>
</reference>
<dbReference type="Pfam" id="PF13148">
    <property type="entry name" value="DUF3987"/>
    <property type="match status" value="1"/>
</dbReference>
<name>A0A399EST8_9DEIN</name>
<comment type="caution">
    <text evidence="1">The sequence shown here is derived from an EMBL/GenBank/DDBJ whole genome shotgun (WGS) entry which is preliminary data.</text>
</comment>
<organism evidence="1 2">
    <name type="scientific">Meiothermus luteus</name>
    <dbReference type="NCBI Taxonomy" id="2026184"/>
    <lineage>
        <taxon>Bacteria</taxon>
        <taxon>Thermotogati</taxon>
        <taxon>Deinococcota</taxon>
        <taxon>Deinococci</taxon>
        <taxon>Thermales</taxon>
        <taxon>Thermaceae</taxon>
        <taxon>Meiothermus</taxon>
    </lineage>
</organism>
<protein>
    <recommendedName>
        <fullName evidence="3">DUF3987 domain-containing protein</fullName>
    </recommendedName>
</protein>
<dbReference type="EMBL" id="QWKZ01000036">
    <property type="protein sequence ID" value="RIH86109.1"/>
    <property type="molecule type" value="Genomic_DNA"/>
</dbReference>
<dbReference type="RefSeq" id="WP_119360009.1">
    <property type="nucleotide sequence ID" value="NZ_QWKZ01000036.1"/>
</dbReference>
<dbReference type="InterPro" id="IPR025048">
    <property type="entry name" value="DUF3987"/>
</dbReference>
<evidence type="ECO:0008006" key="3">
    <source>
        <dbReference type="Google" id="ProtNLM"/>
    </source>
</evidence>
<evidence type="ECO:0000313" key="1">
    <source>
        <dbReference type="EMBL" id="RIH86109.1"/>
    </source>
</evidence>
<dbReference type="OrthoDB" id="5453446at2"/>
<dbReference type="Proteomes" id="UP000265800">
    <property type="component" value="Unassembled WGS sequence"/>
</dbReference>
<proteinExistence type="predicted"/>
<gene>
    <name evidence="1" type="ORF">Mlute_01369</name>
</gene>
<sequence length="502" mass="56434">MTARDLLSNAPEVGLEEVWPEPEALDGLEVPTLPSFDALKLLPQPLGPWAVDTAERMNAPVEFTATAALVALAGVVGNRVLVAPDPEADPDWLEAGNLWGLLVGEPGSKKSPVMERAFAPLHAIEAELHRENQRALDEWEIDRRTRKKGDPVTEDDLHPPAERALLCHDITPEKLADLLEHNPSGLVTFQDELLGLVASWERPEKSGERQFYLKLWNGLSPHTVKRIKRGSHYLPMCTLSLIGGTQPGPLRRYILEAAKGWNNDGLLHRFQLLAVSELGEYRRVVKSPNTLQADYSALLYNLWQITTHGLSYPQVELRPGITRPVMTFAPEAQELYLQWQEQTARESRQASTPTLKRSLLEKQGGLVAKLSMLLELAGRWGDSGREAVEDSRHHIRPLSTARAIALANLYRDHALYTWWEAIRPEIQGAHALAKRILERTQTRSAFTYERFTVRDILRGNWKGLTDPGAVERALGELEARGWLRRDGKAWIPNPRLWEGSHA</sequence>
<evidence type="ECO:0000313" key="2">
    <source>
        <dbReference type="Proteomes" id="UP000265800"/>
    </source>
</evidence>
<keyword evidence="2" id="KW-1185">Reference proteome</keyword>